<proteinExistence type="predicted"/>
<accession>A0ABM8EFR9</accession>
<gene>
    <name evidence="1" type="ORF">GURASL_01750</name>
</gene>
<keyword evidence="1" id="KW-0449">Lipoprotein</keyword>
<evidence type="ECO:0000313" key="2">
    <source>
        <dbReference type="Proteomes" id="UP001317705"/>
    </source>
</evidence>
<dbReference type="PROSITE" id="PS51257">
    <property type="entry name" value="PROKAR_LIPOPROTEIN"/>
    <property type="match status" value="1"/>
</dbReference>
<evidence type="ECO:0000313" key="1">
    <source>
        <dbReference type="EMBL" id="BDV41252.1"/>
    </source>
</evidence>
<keyword evidence="2" id="KW-1185">Reference proteome</keyword>
<dbReference type="RefSeq" id="WP_282001228.1">
    <property type="nucleotide sequence ID" value="NZ_AP027151.1"/>
</dbReference>
<dbReference type="Proteomes" id="UP001317705">
    <property type="component" value="Chromosome"/>
</dbReference>
<organism evidence="1 2">
    <name type="scientific">Geotalea uraniireducens</name>
    <dbReference type="NCBI Taxonomy" id="351604"/>
    <lineage>
        <taxon>Bacteria</taxon>
        <taxon>Pseudomonadati</taxon>
        <taxon>Thermodesulfobacteriota</taxon>
        <taxon>Desulfuromonadia</taxon>
        <taxon>Geobacterales</taxon>
        <taxon>Geobacteraceae</taxon>
        <taxon>Geotalea</taxon>
    </lineage>
</organism>
<protein>
    <submittedName>
        <fullName evidence="1">Lipoprotein</fullName>
    </submittedName>
</protein>
<dbReference type="EMBL" id="AP027151">
    <property type="protein sequence ID" value="BDV41252.1"/>
    <property type="molecule type" value="Genomic_DNA"/>
</dbReference>
<reference evidence="1 2" key="1">
    <citation type="submission" date="2022-12" db="EMBL/GenBank/DDBJ databases">
        <title>Polyphasic characterization of Geotalea uranireducens NIT-SL11 newly isolated from a complex of sewage sludge and microbially reduced graphene oxide.</title>
        <authorList>
            <person name="Xie L."/>
            <person name="Yoshida N."/>
            <person name="Meng L."/>
        </authorList>
    </citation>
    <scope>NUCLEOTIDE SEQUENCE [LARGE SCALE GENOMIC DNA]</scope>
    <source>
        <strain evidence="1 2">NIT-SL11</strain>
    </source>
</reference>
<sequence length="174" mass="19712">MNMRLFRGLALLLWLVVAGCYHLRLAATPLEEARFSVKLPEERVMAAVKFLLQQDGYTIESADEREGIILTEYRNFSTKAGGVTLPEGGRLYYHKLKVTIGSSGAETVVALASVDLEIRSSYVYEDDGRVQALKKRYPYEQYPGMFDLSTVTWELKRVSGYLQTGLRREAKNGY</sequence>
<name>A0ABM8EFR9_9BACT</name>